<feature type="domain" description="Peptidase M14" evidence="8">
    <location>
        <begin position="41"/>
        <end position="269"/>
    </location>
</feature>
<dbReference type="OrthoDB" id="9779324at2"/>
<dbReference type="PROSITE" id="PS00132">
    <property type="entry name" value="CARBOXYPEPT_ZN_1"/>
    <property type="match status" value="1"/>
</dbReference>
<gene>
    <name evidence="9" type="ORF">CJD38_10685</name>
</gene>
<comment type="caution">
    <text evidence="9">The sequence shown here is derived from an EMBL/GenBank/DDBJ whole genome shotgun (WGS) entry which is preliminary data.</text>
</comment>
<evidence type="ECO:0000256" key="3">
    <source>
        <dbReference type="ARBA" id="ARBA00022670"/>
    </source>
</evidence>
<evidence type="ECO:0000259" key="8">
    <source>
        <dbReference type="Pfam" id="PF00246"/>
    </source>
</evidence>
<keyword evidence="6" id="KW-0862">Zinc</keyword>
<sequence>MARRPEPLPELEQLQALIKRAGGLLRTEVLGEVVHRGERMPIHCLEMGSTAPEVPAIGFFGGVHGVERIGTQVLLAYLHTLIERLRWDDTFSQMLDHVRIVFVPLINPAGMRNQTRCNGNGVDLMRNAPVDATSGAHWLLGGQRLSKHLPWYRGRRGEPMQDEAQMVCRVVQEKLFPHKFSMAIDCHSGFGTRDRLWFPYARTSEPIDCLAEIYSLRTLFRNTYPHHSIYVIEPQSRQYTTHGDLWDYLYDQSKTQAQGLFIPFTLELGSWLWVKKNPWQMLRMPGMFNPIEPHRHMRILRTHLTLFDFMTRASISHQRWRPIESIRPWLHDSAVAYWAQSSKDALAARELRR</sequence>
<dbReference type="InterPro" id="IPR057246">
    <property type="entry name" value="CARBOXYPEPT_ZN_1"/>
</dbReference>
<evidence type="ECO:0000256" key="2">
    <source>
        <dbReference type="ARBA" id="ARBA00005988"/>
    </source>
</evidence>
<evidence type="ECO:0000313" key="10">
    <source>
        <dbReference type="Proteomes" id="UP000244248"/>
    </source>
</evidence>
<dbReference type="Pfam" id="PF00246">
    <property type="entry name" value="Peptidase_M14"/>
    <property type="match status" value="1"/>
</dbReference>
<dbReference type="Proteomes" id="UP000244248">
    <property type="component" value="Unassembled WGS sequence"/>
</dbReference>
<proteinExistence type="inferred from homology"/>
<evidence type="ECO:0000256" key="7">
    <source>
        <dbReference type="ARBA" id="ARBA00023049"/>
    </source>
</evidence>
<dbReference type="SUPFAM" id="SSF53187">
    <property type="entry name" value="Zn-dependent exopeptidases"/>
    <property type="match status" value="1"/>
</dbReference>
<dbReference type="GO" id="GO:0006508">
    <property type="term" value="P:proteolysis"/>
    <property type="evidence" value="ECO:0007669"/>
    <property type="project" value="UniProtKB-KW"/>
</dbReference>
<dbReference type="PANTHER" id="PTHR11705:SF143">
    <property type="entry name" value="SLL0236 PROTEIN"/>
    <property type="match status" value="1"/>
</dbReference>
<evidence type="ECO:0000256" key="4">
    <source>
        <dbReference type="ARBA" id="ARBA00022723"/>
    </source>
</evidence>
<reference evidence="9 10" key="1">
    <citation type="submission" date="2018-04" db="EMBL/GenBank/DDBJ databases">
        <title>Novel species isolated from glacier.</title>
        <authorList>
            <person name="Liu Q."/>
            <person name="Xin Y.-H."/>
        </authorList>
    </citation>
    <scope>NUCLEOTIDE SEQUENCE [LARGE SCALE GENOMIC DNA]</scope>
    <source>
        <strain evidence="9 10">GT1R17</strain>
    </source>
</reference>
<dbReference type="GO" id="GO:0005615">
    <property type="term" value="C:extracellular space"/>
    <property type="evidence" value="ECO:0007669"/>
    <property type="project" value="TreeGrafter"/>
</dbReference>
<keyword evidence="5" id="KW-0378">Hydrolase</keyword>
<evidence type="ECO:0000313" key="9">
    <source>
        <dbReference type="EMBL" id="PTU31755.1"/>
    </source>
</evidence>
<dbReference type="Gene3D" id="3.40.630.10">
    <property type="entry name" value="Zn peptidases"/>
    <property type="match status" value="1"/>
</dbReference>
<keyword evidence="10" id="KW-1185">Reference proteome</keyword>
<keyword evidence="7" id="KW-0482">Metalloprotease</keyword>
<dbReference type="InterPro" id="IPR000834">
    <property type="entry name" value="Peptidase_M14"/>
</dbReference>
<dbReference type="AlphaFoldDB" id="A0A2T5MGP1"/>
<evidence type="ECO:0000256" key="6">
    <source>
        <dbReference type="ARBA" id="ARBA00022833"/>
    </source>
</evidence>
<dbReference type="RefSeq" id="WP_107940308.1">
    <property type="nucleotide sequence ID" value="NZ_QANS01000003.1"/>
</dbReference>
<evidence type="ECO:0000256" key="5">
    <source>
        <dbReference type="ARBA" id="ARBA00022801"/>
    </source>
</evidence>
<evidence type="ECO:0000256" key="1">
    <source>
        <dbReference type="ARBA" id="ARBA00001947"/>
    </source>
</evidence>
<dbReference type="GO" id="GO:0008270">
    <property type="term" value="F:zinc ion binding"/>
    <property type="evidence" value="ECO:0007669"/>
    <property type="project" value="InterPro"/>
</dbReference>
<dbReference type="PANTHER" id="PTHR11705">
    <property type="entry name" value="PROTEASE FAMILY M14 CARBOXYPEPTIDASE A,B"/>
    <property type="match status" value="1"/>
</dbReference>
<dbReference type="GO" id="GO:0004181">
    <property type="term" value="F:metallocarboxypeptidase activity"/>
    <property type="evidence" value="ECO:0007669"/>
    <property type="project" value="InterPro"/>
</dbReference>
<accession>A0A2T5MGP1</accession>
<keyword evidence="4" id="KW-0479">Metal-binding</keyword>
<keyword evidence="9" id="KW-0121">Carboxypeptidase</keyword>
<organism evidence="9 10">
    <name type="scientific">Stenotrophobium rhamnosiphilum</name>
    <dbReference type="NCBI Taxonomy" id="2029166"/>
    <lineage>
        <taxon>Bacteria</taxon>
        <taxon>Pseudomonadati</taxon>
        <taxon>Pseudomonadota</taxon>
        <taxon>Gammaproteobacteria</taxon>
        <taxon>Nevskiales</taxon>
        <taxon>Nevskiaceae</taxon>
        <taxon>Stenotrophobium</taxon>
    </lineage>
</organism>
<name>A0A2T5MGP1_9GAMM</name>
<comment type="cofactor">
    <cofactor evidence="1">
        <name>Zn(2+)</name>
        <dbReference type="ChEBI" id="CHEBI:29105"/>
    </cofactor>
</comment>
<keyword evidence="3" id="KW-0645">Protease</keyword>
<protein>
    <submittedName>
        <fullName evidence="9">Zinc carboxypeptidase</fullName>
    </submittedName>
</protein>
<comment type="similarity">
    <text evidence="2">Belongs to the peptidase M14 family.</text>
</comment>
<dbReference type="EMBL" id="QANS01000003">
    <property type="protein sequence ID" value="PTU31755.1"/>
    <property type="molecule type" value="Genomic_DNA"/>
</dbReference>